<keyword evidence="2" id="KW-1185">Reference proteome</keyword>
<evidence type="ECO:0000313" key="1">
    <source>
        <dbReference type="EMBL" id="CAE07702.1"/>
    </source>
</evidence>
<protein>
    <recommendedName>
        <fullName evidence="3">Primase C-terminal 1 domain-containing protein</fullName>
    </recommendedName>
</protein>
<dbReference type="AlphaFoldDB" id="Q7U6Z9"/>
<dbReference type="eggNOG" id="COG5545">
    <property type="taxonomic scope" value="Bacteria"/>
</dbReference>
<evidence type="ECO:0000313" key="2">
    <source>
        <dbReference type="Proteomes" id="UP000001422"/>
    </source>
</evidence>
<evidence type="ECO:0008006" key="3">
    <source>
        <dbReference type="Google" id="ProtNLM"/>
    </source>
</evidence>
<reference evidence="1 2" key="1">
    <citation type="journal article" date="2003" name="Nature">
        <title>The genome of a motile marine Synechococcus.</title>
        <authorList>
            <person name="Palenik B."/>
            <person name="Brahamsha B."/>
            <person name="Larimer F."/>
            <person name="Land M."/>
            <person name="Hauser L."/>
            <person name="Chain P."/>
            <person name="Lamerdin J."/>
            <person name="Regala W."/>
            <person name="Allen E.A."/>
            <person name="McCarren J."/>
            <person name="Paulsen I."/>
            <person name="Dufresne A."/>
            <person name="Partensky F."/>
            <person name="Webb E."/>
            <person name="Waterbury J."/>
        </authorList>
    </citation>
    <scope>NUCLEOTIDE SEQUENCE [LARGE SCALE GENOMIC DNA]</scope>
    <source>
        <strain evidence="1 2">WH8102</strain>
    </source>
</reference>
<dbReference type="KEGG" id="syw:SYNW1187"/>
<dbReference type="RefSeq" id="WP_011128052.1">
    <property type="nucleotide sequence ID" value="NC_005070.1"/>
</dbReference>
<accession>Q7U6Z9</accession>
<dbReference type="Proteomes" id="UP000001422">
    <property type="component" value="Chromosome"/>
</dbReference>
<dbReference type="HOGENOM" id="CLU_079640_0_0_3"/>
<proteinExistence type="predicted"/>
<dbReference type="EMBL" id="BX569692">
    <property type="protein sequence ID" value="CAE07702.1"/>
    <property type="molecule type" value="Genomic_DNA"/>
</dbReference>
<name>Q7U6Z9_PARMW</name>
<organism evidence="1 2">
    <name type="scientific">Parasynechococcus marenigrum (strain WH8102)</name>
    <dbReference type="NCBI Taxonomy" id="84588"/>
    <lineage>
        <taxon>Bacteria</taxon>
        <taxon>Bacillati</taxon>
        <taxon>Cyanobacteriota</taxon>
        <taxon>Cyanophyceae</taxon>
        <taxon>Synechococcales</taxon>
        <taxon>Prochlorococcaceae</taxon>
        <taxon>Parasynechococcus</taxon>
        <taxon>Parasynechococcus marenigrum</taxon>
    </lineage>
</organism>
<gene>
    <name evidence="1" type="ordered locus">SYNW1187</name>
</gene>
<sequence>MQPKPHWHLDLLGRDERDVHIRAIPYKGKAGGAINGNFAMDLEHFQDLNNQGYGIYLQPNIGGTKAKDISLCSTLFFEHDDRPRSKQVGLCESLLGLEPTFQIDTQGKSIHQYLGLKSPIEPALWTVLMERLHIAAEGCDRSRKGKNRMMRMAGSHYINRSGESQGQVQIISADGPRYSAEELDAVLPQLPVPKPQPAARKRFTSGRHNSLPLREIVNALEAIPQRVEGSGTYADYRDILWGLMAACRDIDVDEQVAIDLMEAHSPSHSCGWDVVQVDRSGGEQIGAGTLFFHAKQHGWSRYAR</sequence>